<dbReference type="RefSeq" id="WP_151125528.1">
    <property type="nucleotide sequence ID" value="NZ_CP088081.1"/>
</dbReference>
<protein>
    <submittedName>
        <fullName evidence="2">Uncharacterized protein</fullName>
    </submittedName>
</protein>
<accession>A0A643F7L3</accession>
<dbReference type="Proteomes" id="UP000430120">
    <property type="component" value="Unassembled WGS sequence"/>
</dbReference>
<keyword evidence="1" id="KW-0472">Membrane</keyword>
<dbReference type="OrthoDB" id="9862240at2"/>
<keyword evidence="1" id="KW-0812">Transmembrane</keyword>
<reference evidence="2 3" key="1">
    <citation type="submission" date="2019-09" db="EMBL/GenBank/DDBJ databases">
        <title>Draft genome sequences of 48 bacterial type strains from the CCUG.</title>
        <authorList>
            <person name="Tunovic T."/>
            <person name="Pineiro-Iglesias B."/>
            <person name="Unosson C."/>
            <person name="Inganas E."/>
            <person name="Ohlen M."/>
            <person name="Cardew S."/>
            <person name="Jensie-Markopoulos S."/>
            <person name="Salva-Serra F."/>
            <person name="Jaen-Luchoro D."/>
            <person name="Karlsson R."/>
            <person name="Svensson-Stadler L."/>
            <person name="Chun J."/>
            <person name="Moore E."/>
        </authorList>
    </citation>
    <scope>NUCLEOTIDE SEQUENCE [LARGE SCALE GENOMIC DNA]</scope>
    <source>
        <strain evidence="2 3">CCUG 30977</strain>
    </source>
</reference>
<comment type="caution">
    <text evidence="2">The sequence shown here is derived from an EMBL/GenBank/DDBJ whole genome shotgun (WGS) entry which is preliminary data.</text>
</comment>
<organism evidence="2 3">
    <name type="scientific">Ideonella dechloratans</name>
    <dbReference type="NCBI Taxonomy" id="36863"/>
    <lineage>
        <taxon>Bacteria</taxon>
        <taxon>Pseudomonadati</taxon>
        <taxon>Pseudomonadota</taxon>
        <taxon>Betaproteobacteria</taxon>
        <taxon>Burkholderiales</taxon>
        <taxon>Sphaerotilaceae</taxon>
        <taxon>Ideonella</taxon>
    </lineage>
</organism>
<name>A0A643F7L3_IDEDE</name>
<evidence type="ECO:0000313" key="3">
    <source>
        <dbReference type="Proteomes" id="UP000430120"/>
    </source>
</evidence>
<evidence type="ECO:0000256" key="1">
    <source>
        <dbReference type="SAM" id="Phobius"/>
    </source>
</evidence>
<gene>
    <name evidence="2" type="ORF">F7Q92_18265</name>
</gene>
<feature type="transmembrane region" description="Helical" evidence="1">
    <location>
        <begin position="83"/>
        <end position="103"/>
    </location>
</feature>
<evidence type="ECO:0000313" key="2">
    <source>
        <dbReference type="EMBL" id="KAB0575738.1"/>
    </source>
</evidence>
<keyword evidence="3" id="KW-1185">Reference proteome</keyword>
<proteinExistence type="predicted"/>
<dbReference type="AlphaFoldDB" id="A0A643F7L3"/>
<sequence length="111" mass="11697">MSAPDPLDRYLTEQVVGPATLLTLGPGQGVREVSDRALWLEGLGDRSRLLAGLARGLGQDHPAAALAGQPLDLVALPRLRRRLLAALWLGWSTLLAGGVWALARWSTGGPG</sequence>
<dbReference type="EMBL" id="VZPB01000061">
    <property type="protein sequence ID" value="KAB0575738.1"/>
    <property type="molecule type" value="Genomic_DNA"/>
</dbReference>
<keyword evidence="1" id="KW-1133">Transmembrane helix</keyword>